<sequence length="151" mass="17102">MSWHVIRIFWLSLFALVLPMQALACLDAKPAHSPVTAPAALIQDLLHQSSERDPHPLSKAPATDTEYARSAVAILNSVRWHASERYQLSDSDADPLDTVPPFYPLMDSSLALRFVERTVLTSYQDFHPSYRLSGWKETNAMYVALNSQYFH</sequence>
<dbReference type="EMBL" id="LKHS01000002">
    <property type="protein sequence ID" value="KQH87500.1"/>
    <property type="molecule type" value="Genomic_DNA"/>
</dbReference>
<dbReference type="Proteomes" id="UP000051221">
    <property type="component" value="Unassembled WGS sequence"/>
</dbReference>
<keyword evidence="3" id="KW-1185">Reference proteome</keyword>
<proteinExistence type="predicted"/>
<dbReference type="InParanoid" id="A0A0Q2Y419"/>
<gene>
    <name evidence="2" type="ORF">AMR76_02595</name>
</gene>
<reference evidence="2 3" key="1">
    <citation type="submission" date="2015-08" db="EMBL/GenBank/DDBJ databases">
        <title>Antibacterial properties of a collection of Vibrionaceae strains.</title>
        <authorList>
            <person name="Giubergia S."/>
        </authorList>
    </citation>
    <scope>NUCLEOTIDE SEQUENCE [LARGE SCALE GENOMIC DNA]</scope>
    <source>
        <strain evidence="2 3">S0821</strain>
    </source>
</reference>
<name>A0A0Q2Y419_VIBFU</name>
<organism evidence="2 3">
    <name type="scientific">Vibrio furnissii</name>
    <dbReference type="NCBI Taxonomy" id="29494"/>
    <lineage>
        <taxon>Bacteria</taxon>
        <taxon>Pseudomonadati</taxon>
        <taxon>Pseudomonadota</taxon>
        <taxon>Gammaproteobacteria</taxon>
        <taxon>Vibrionales</taxon>
        <taxon>Vibrionaceae</taxon>
        <taxon>Vibrio</taxon>
    </lineage>
</organism>
<feature type="chain" id="PRO_5006200110" evidence="1">
    <location>
        <begin position="25"/>
        <end position="151"/>
    </location>
</feature>
<evidence type="ECO:0000313" key="2">
    <source>
        <dbReference type="EMBL" id="KQH87500.1"/>
    </source>
</evidence>
<comment type="caution">
    <text evidence="2">The sequence shown here is derived from an EMBL/GenBank/DDBJ whole genome shotgun (WGS) entry which is preliminary data.</text>
</comment>
<feature type="signal peptide" evidence="1">
    <location>
        <begin position="1"/>
        <end position="24"/>
    </location>
</feature>
<evidence type="ECO:0000256" key="1">
    <source>
        <dbReference type="SAM" id="SignalP"/>
    </source>
</evidence>
<keyword evidence="1" id="KW-0732">Signal</keyword>
<evidence type="ECO:0000313" key="3">
    <source>
        <dbReference type="Proteomes" id="UP000051221"/>
    </source>
</evidence>
<dbReference type="RefSeq" id="WP_055465217.1">
    <property type="nucleotide sequence ID" value="NZ_LKHS01000002.1"/>
</dbReference>
<accession>A0A0Q2Y419</accession>
<protein>
    <submittedName>
        <fullName evidence="2">Uncharacterized protein</fullName>
    </submittedName>
</protein>
<dbReference type="AlphaFoldDB" id="A0A0Q2Y419"/>